<gene>
    <name evidence="1" type="ORF">HINF_LOCUS10748</name>
    <name evidence="2" type="ORF">HINF_LOCUS11140</name>
    <name evidence="3" type="ORF">HINF_LOCUS6407</name>
    <name evidence="4" type="ORF">HINF_LOCUS76603</name>
</gene>
<name>A0AA86NP00_9EUKA</name>
<reference evidence="3 5" key="2">
    <citation type="submission" date="2024-07" db="EMBL/GenBank/DDBJ databases">
        <authorList>
            <person name="Akdeniz Z."/>
        </authorList>
    </citation>
    <scope>NUCLEOTIDE SEQUENCE [LARGE SCALE GENOMIC DNA]</scope>
</reference>
<comment type="caution">
    <text evidence="2">The sequence shown here is derived from an EMBL/GenBank/DDBJ whole genome shotgun (WGS) entry which is preliminary data.</text>
</comment>
<dbReference type="AlphaFoldDB" id="A0AA86NP00"/>
<protein>
    <submittedName>
        <fullName evidence="3">Hypothetical_protein</fullName>
    </submittedName>
</protein>
<dbReference type="EMBL" id="CATOUU010000277">
    <property type="protein sequence ID" value="CAI9923103.1"/>
    <property type="molecule type" value="Genomic_DNA"/>
</dbReference>
<dbReference type="EMBL" id="CATOUU010000279">
    <property type="protein sequence ID" value="CAI9923495.1"/>
    <property type="molecule type" value="Genomic_DNA"/>
</dbReference>
<keyword evidence="5" id="KW-1185">Reference proteome</keyword>
<dbReference type="EMBL" id="CAXDID020000718">
    <property type="protein sequence ID" value="CAL6111731.1"/>
    <property type="molecule type" value="Genomic_DNA"/>
</dbReference>
<evidence type="ECO:0000313" key="4">
    <source>
        <dbReference type="EMBL" id="CAL6111731.1"/>
    </source>
</evidence>
<sequence length="109" mass="12955">MNYKGYHKQNKKWLANKTKRDISRISFENQQSIRHLYYVLFVRLGTQSTCETLPQLQFLIQLQYFIYLQQYLVITSEYRVCTADKTTTFFSATLINGTIQQLSLIVNLM</sequence>
<evidence type="ECO:0000313" key="2">
    <source>
        <dbReference type="EMBL" id="CAI9923495.1"/>
    </source>
</evidence>
<proteinExistence type="predicted"/>
<accession>A0AA86NP00</accession>
<evidence type="ECO:0000313" key="3">
    <source>
        <dbReference type="EMBL" id="CAL5980907.1"/>
    </source>
</evidence>
<dbReference type="EMBL" id="CAXDID020000012">
    <property type="protein sequence ID" value="CAL5980907.1"/>
    <property type="molecule type" value="Genomic_DNA"/>
</dbReference>
<evidence type="ECO:0000313" key="5">
    <source>
        <dbReference type="Proteomes" id="UP001642409"/>
    </source>
</evidence>
<organism evidence="2">
    <name type="scientific">Hexamita inflata</name>
    <dbReference type="NCBI Taxonomy" id="28002"/>
    <lineage>
        <taxon>Eukaryota</taxon>
        <taxon>Metamonada</taxon>
        <taxon>Diplomonadida</taxon>
        <taxon>Hexamitidae</taxon>
        <taxon>Hexamitinae</taxon>
        <taxon>Hexamita</taxon>
    </lineage>
</organism>
<dbReference type="Proteomes" id="UP001642409">
    <property type="component" value="Unassembled WGS sequence"/>
</dbReference>
<evidence type="ECO:0000313" key="1">
    <source>
        <dbReference type="EMBL" id="CAI9923103.1"/>
    </source>
</evidence>
<reference evidence="2" key="1">
    <citation type="submission" date="2023-06" db="EMBL/GenBank/DDBJ databases">
        <authorList>
            <person name="Kurt Z."/>
        </authorList>
    </citation>
    <scope>NUCLEOTIDE SEQUENCE</scope>
</reference>